<evidence type="ECO:0000256" key="1">
    <source>
        <dbReference type="ARBA" id="ARBA00022598"/>
    </source>
</evidence>
<dbReference type="EC" id="6.3.4.19" evidence="6"/>
<feature type="binding site" evidence="6">
    <location>
        <begin position="37"/>
        <end position="42"/>
    </location>
    <ligand>
        <name>ATP</name>
        <dbReference type="ChEBI" id="CHEBI:30616"/>
    </ligand>
</feature>
<reference evidence="8 9" key="1">
    <citation type="submission" date="2018-10" db="EMBL/GenBank/DDBJ databases">
        <title>Notoacmeibacter sp. M2BS9Y-3-1, whole genome shotgun sequence.</title>
        <authorList>
            <person name="Tuo L."/>
        </authorList>
    </citation>
    <scope>NUCLEOTIDE SEQUENCE [LARGE SCALE GENOMIC DNA]</scope>
    <source>
        <strain evidence="8 9">M2BS9Y-3-1</strain>
    </source>
</reference>
<dbReference type="EMBL" id="RCWN01000001">
    <property type="protein sequence ID" value="RLQ88676.1"/>
    <property type="molecule type" value="Genomic_DNA"/>
</dbReference>
<sequence length="390" mass="42653">MLSARQAVCETDGAPDFPGAPFSLPLPKEGPIVLAVSGGSDSVSMLHLVWRSLVRRGECDRLHVATVDHALRTGSAEEARLVGRICERLDLPHQVLIWSGEKPKSGIQAAAREARYRLLSAFAAPMNATILVAHTADDQAETLAMRQSRNPAPTLGLSGMASGTFWRTGRGGAWVMRPMLALRRAALREWLSKQGISYVDDPSNEDRRFERVRLRQDGSASIDGGGAGSASETSRDVIARRVAGILSSNAQRVDPSTLLLRWDDRFSMPNLERVEALRVMLAFAGGLDHRPATAAVCSLLKRLPQTRRSSLARCVVERRGDGLFIRREHRRGQIGKDDGSTQTTPLGQMPYPFAKAVPLHDLPVAQQVETLCDWPLTPPPVETFVHDIGK</sequence>
<comment type="function">
    <text evidence="6">Ligates lysine onto the cytidine present at position 34 of the AUA codon-specific tRNA(Ile) that contains the anticodon CAU, in an ATP-dependent manner. Cytidine is converted to lysidine, thus changing the amino acid specificity of the tRNA from methionine to isoleucine.</text>
</comment>
<evidence type="ECO:0000256" key="5">
    <source>
        <dbReference type="ARBA" id="ARBA00048539"/>
    </source>
</evidence>
<dbReference type="GO" id="GO:0006400">
    <property type="term" value="P:tRNA modification"/>
    <property type="evidence" value="ECO:0007669"/>
    <property type="project" value="UniProtKB-UniRule"/>
</dbReference>
<dbReference type="Gene3D" id="3.40.50.620">
    <property type="entry name" value="HUPs"/>
    <property type="match status" value="1"/>
</dbReference>
<comment type="caution">
    <text evidence="8">The sequence shown here is derived from an EMBL/GenBank/DDBJ whole genome shotgun (WGS) entry which is preliminary data.</text>
</comment>
<comment type="catalytic activity">
    <reaction evidence="5 6">
        <text>cytidine(34) in tRNA(Ile2) + L-lysine + ATP = lysidine(34) in tRNA(Ile2) + AMP + diphosphate + H(+)</text>
        <dbReference type="Rhea" id="RHEA:43744"/>
        <dbReference type="Rhea" id="RHEA-COMP:10625"/>
        <dbReference type="Rhea" id="RHEA-COMP:10670"/>
        <dbReference type="ChEBI" id="CHEBI:15378"/>
        <dbReference type="ChEBI" id="CHEBI:30616"/>
        <dbReference type="ChEBI" id="CHEBI:32551"/>
        <dbReference type="ChEBI" id="CHEBI:33019"/>
        <dbReference type="ChEBI" id="CHEBI:82748"/>
        <dbReference type="ChEBI" id="CHEBI:83665"/>
        <dbReference type="ChEBI" id="CHEBI:456215"/>
        <dbReference type="EC" id="6.3.4.19"/>
    </reaction>
</comment>
<dbReference type="InterPro" id="IPR012795">
    <property type="entry name" value="tRNA_Ile_lys_synt_N"/>
</dbReference>
<dbReference type="Proteomes" id="UP000281094">
    <property type="component" value="Unassembled WGS sequence"/>
</dbReference>
<organism evidence="8 9">
    <name type="scientific">Notoacmeibacter ruber</name>
    <dbReference type="NCBI Taxonomy" id="2670375"/>
    <lineage>
        <taxon>Bacteria</taxon>
        <taxon>Pseudomonadati</taxon>
        <taxon>Pseudomonadota</taxon>
        <taxon>Alphaproteobacteria</taxon>
        <taxon>Hyphomicrobiales</taxon>
        <taxon>Notoacmeibacteraceae</taxon>
        <taxon>Notoacmeibacter</taxon>
    </lineage>
</organism>
<keyword evidence="1 6" id="KW-0436">Ligase</keyword>
<evidence type="ECO:0000313" key="9">
    <source>
        <dbReference type="Proteomes" id="UP000281094"/>
    </source>
</evidence>
<dbReference type="GO" id="GO:0032267">
    <property type="term" value="F:tRNA(Ile)-lysidine synthase activity"/>
    <property type="evidence" value="ECO:0007669"/>
    <property type="project" value="UniProtKB-EC"/>
</dbReference>
<dbReference type="GO" id="GO:0005737">
    <property type="term" value="C:cytoplasm"/>
    <property type="evidence" value="ECO:0007669"/>
    <property type="project" value="UniProtKB-SubCell"/>
</dbReference>
<accession>A0A3L7JDC4</accession>
<dbReference type="NCBIfam" id="TIGR02432">
    <property type="entry name" value="lysidine_TilS_N"/>
    <property type="match status" value="1"/>
</dbReference>
<proteinExistence type="inferred from homology"/>
<gene>
    <name evidence="6 8" type="primary">tilS</name>
    <name evidence="8" type="ORF">D8780_11105</name>
</gene>
<dbReference type="Pfam" id="PF01171">
    <property type="entry name" value="ATP_bind_3"/>
    <property type="match status" value="1"/>
</dbReference>
<dbReference type="InterPro" id="IPR011063">
    <property type="entry name" value="TilS/TtcA_N"/>
</dbReference>
<evidence type="ECO:0000256" key="3">
    <source>
        <dbReference type="ARBA" id="ARBA00022741"/>
    </source>
</evidence>
<keyword evidence="2 6" id="KW-0819">tRNA processing</keyword>
<keyword evidence="3 6" id="KW-0547">Nucleotide-binding</keyword>
<dbReference type="AlphaFoldDB" id="A0A3L7JDC4"/>
<evidence type="ECO:0000313" key="8">
    <source>
        <dbReference type="EMBL" id="RLQ88676.1"/>
    </source>
</evidence>
<evidence type="ECO:0000256" key="2">
    <source>
        <dbReference type="ARBA" id="ARBA00022694"/>
    </source>
</evidence>
<comment type="domain">
    <text evidence="6">The N-terminal region contains the highly conserved SGGXDS motif, predicted to be a P-loop motif involved in ATP binding.</text>
</comment>
<name>A0A3L7JDC4_9HYPH</name>
<dbReference type="HAMAP" id="MF_01161">
    <property type="entry name" value="tRNA_Ile_lys_synt"/>
    <property type="match status" value="1"/>
</dbReference>
<dbReference type="SUPFAM" id="SSF52402">
    <property type="entry name" value="Adenine nucleotide alpha hydrolases-like"/>
    <property type="match status" value="1"/>
</dbReference>
<protein>
    <recommendedName>
        <fullName evidence="6">tRNA(Ile)-lysidine synthase</fullName>
        <ecNumber evidence="6">6.3.4.19</ecNumber>
    </recommendedName>
    <alternativeName>
        <fullName evidence="6">tRNA(Ile)-2-lysyl-cytidine synthase</fullName>
    </alternativeName>
    <alternativeName>
        <fullName evidence="6">tRNA(Ile)-lysidine synthetase</fullName>
    </alternativeName>
</protein>
<dbReference type="InterPro" id="IPR012094">
    <property type="entry name" value="tRNA_Ile_lys_synt"/>
</dbReference>
<dbReference type="RefSeq" id="WP_121645642.1">
    <property type="nucleotide sequence ID" value="NZ_RCWN01000001.1"/>
</dbReference>
<keyword evidence="9" id="KW-1185">Reference proteome</keyword>
<evidence type="ECO:0000256" key="4">
    <source>
        <dbReference type="ARBA" id="ARBA00022840"/>
    </source>
</evidence>
<dbReference type="CDD" id="cd01992">
    <property type="entry name" value="TilS_N"/>
    <property type="match status" value="1"/>
</dbReference>
<dbReference type="GO" id="GO:0005524">
    <property type="term" value="F:ATP binding"/>
    <property type="evidence" value="ECO:0007669"/>
    <property type="project" value="UniProtKB-UniRule"/>
</dbReference>
<feature type="domain" description="tRNA(Ile)-lysidine/2-thiocytidine synthase N-terminal" evidence="7">
    <location>
        <begin position="32"/>
        <end position="216"/>
    </location>
</feature>
<evidence type="ECO:0000256" key="6">
    <source>
        <dbReference type="HAMAP-Rule" id="MF_01161"/>
    </source>
</evidence>
<comment type="subcellular location">
    <subcellularLocation>
        <location evidence="6">Cytoplasm</location>
    </subcellularLocation>
</comment>
<dbReference type="InterPro" id="IPR014729">
    <property type="entry name" value="Rossmann-like_a/b/a_fold"/>
</dbReference>
<dbReference type="PANTHER" id="PTHR43033:SF1">
    <property type="entry name" value="TRNA(ILE)-LYSIDINE SYNTHASE-RELATED"/>
    <property type="match status" value="1"/>
</dbReference>
<keyword evidence="6" id="KW-0963">Cytoplasm</keyword>
<dbReference type="PANTHER" id="PTHR43033">
    <property type="entry name" value="TRNA(ILE)-LYSIDINE SYNTHASE-RELATED"/>
    <property type="match status" value="1"/>
</dbReference>
<comment type="similarity">
    <text evidence="6">Belongs to the tRNA(Ile)-lysidine synthase family.</text>
</comment>
<keyword evidence="4 6" id="KW-0067">ATP-binding</keyword>
<evidence type="ECO:0000259" key="7">
    <source>
        <dbReference type="Pfam" id="PF01171"/>
    </source>
</evidence>